<proteinExistence type="predicted"/>
<dbReference type="Gene3D" id="1.25.10.10">
    <property type="entry name" value="Leucine-rich Repeat Variant"/>
    <property type="match status" value="1"/>
</dbReference>
<sequence>NSGLCSLLDGATRLVPAYCRILSTVIVDGPAAFAVAKTLFLVFAQDSSTVLGENWTNWAGQVAHLATENVESDVLEPFLAFAYQLLKKNWPFCTGDSAVQALPHVMDTASAVMASSLQAPVVKQAAMLLAALVAKAAEAPALRELLSTRGPRLITVAYTRLQTEILTSSVEFAADILFVFAGSYPQETRQCLAEALQQSPLVASMLNEVGNKRKFREFAKRINLAARKS</sequence>
<evidence type="ECO:0000313" key="1">
    <source>
        <dbReference type="Proteomes" id="UP000887566"/>
    </source>
</evidence>
<accession>A0A914V0T9</accession>
<dbReference type="InterPro" id="IPR011989">
    <property type="entry name" value="ARM-like"/>
</dbReference>
<dbReference type="WBParaSite" id="PSAMB.scaffold13674size2167.g35612.t1">
    <property type="protein sequence ID" value="PSAMB.scaffold13674size2167.g35612.t1"/>
    <property type="gene ID" value="PSAMB.scaffold13674size2167.g35612"/>
</dbReference>
<keyword evidence="1" id="KW-1185">Reference proteome</keyword>
<dbReference type="AlphaFoldDB" id="A0A914V0T9"/>
<name>A0A914V0T9_9BILA</name>
<dbReference type="Proteomes" id="UP000887566">
    <property type="component" value="Unplaced"/>
</dbReference>
<organism evidence="1 2">
    <name type="scientific">Plectus sambesii</name>
    <dbReference type="NCBI Taxonomy" id="2011161"/>
    <lineage>
        <taxon>Eukaryota</taxon>
        <taxon>Metazoa</taxon>
        <taxon>Ecdysozoa</taxon>
        <taxon>Nematoda</taxon>
        <taxon>Chromadorea</taxon>
        <taxon>Plectida</taxon>
        <taxon>Plectina</taxon>
        <taxon>Plectoidea</taxon>
        <taxon>Plectidae</taxon>
        <taxon>Plectus</taxon>
    </lineage>
</organism>
<protein>
    <submittedName>
        <fullName evidence="2">Uncharacterized protein</fullName>
    </submittedName>
</protein>
<reference evidence="2" key="1">
    <citation type="submission" date="2022-11" db="UniProtKB">
        <authorList>
            <consortium name="WormBaseParasite"/>
        </authorList>
    </citation>
    <scope>IDENTIFICATION</scope>
</reference>
<evidence type="ECO:0000313" key="2">
    <source>
        <dbReference type="WBParaSite" id="PSAMB.scaffold13674size2167.g35612.t1"/>
    </source>
</evidence>